<comment type="subcellular location">
    <subcellularLocation>
        <location evidence="1">Membrane</location>
        <topology evidence="1">Multi-pass membrane protein</topology>
    </subcellularLocation>
</comment>
<dbReference type="InterPro" id="IPR036691">
    <property type="entry name" value="Endo/exonu/phosph_ase_sf"/>
</dbReference>
<evidence type="ECO:0000256" key="8">
    <source>
        <dbReference type="ARBA" id="ARBA00022801"/>
    </source>
</evidence>
<comment type="caution">
    <text evidence="16">The sequence shown here is derived from an EMBL/GenBank/DDBJ whole genome shotgun (WGS) entry which is preliminary data.</text>
</comment>
<keyword evidence="12" id="KW-0443">Lipid metabolism</keyword>
<keyword evidence="17" id="KW-1185">Reference proteome</keyword>
<dbReference type="GO" id="GO:0046872">
    <property type="term" value="F:metal ion binding"/>
    <property type="evidence" value="ECO:0007669"/>
    <property type="project" value="UniProtKB-KW"/>
</dbReference>
<dbReference type="PANTHER" id="PTHR16320:SF24">
    <property type="entry name" value="PHOSPHODIESTERASE, PUTATIVE-RELATED"/>
    <property type="match status" value="1"/>
</dbReference>
<evidence type="ECO:0000256" key="7">
    <source>
        <dbReference type="ARBA" id="ARBA00022723"/>
    </source>
</evidence>
<evidence type="ECO:0000256" key="9">
    <source>
        <dbReference type="ARBA" id="ARBA00022842"/>
    </source>
</evidence>
<evidence type="ECO:0000259" key="15">
    <source>
        <dbReference type="Pfam" id="PF03372"/>
    </source>
</evidence>
<keyword evidence="9" id="KW-0460">Magnesium</keyword>
<evidence type="ECO:0000313" key="17">
    <source>
        <dbReference type="Proteomes" id="UP000186922"/>
    </source>
</evidence>
<keyword evidence="8" id="KW-0378">Hydrolase</keyword>
<feature type="transmembrane region" description="Helical" evidence="14">
    <location>
        <begin position="352"/>
        <end position="376"/>
    </location>
</feature>
<evidence type="ECO:0000256" key="6">
    <source>
        <dbReference type="ARBA" id="ARBA00022692"/>
    </source>
</evidence>
<keyword evidence="7" id="KW-0479">Metal-binding</keyword>
<accession>A0A1D1VNP2</accession>
<evidence type="ECO:0000256" key="11">
    <source>
        <dbReference type="ARBA" id="ARBA00022989"/>
    </source>
</evidence>
<dbReference type="Proteomes" id="UP000186922">
    <property type="component" value="Unassembled WGS sequence"/>
</dbReference>
<dbReference type="EMBL" id="BDGG01000009">
    <property type="protein sequence ID" value="GAV03195.1"/>
    <property type="molecule type" value="Genomic_DNA"/>
</dbReference>
<feature type="domain" description="Endonuclease/exonuclease/phosphatase" evidence="15">
    <location>
        <begin position="9"/>
        <end position="273"/>
    </location>
</feature>
<keyword evidence="6 14" id="KW-0812">Transmembrane</keyword>
<evidence type="ECO:0000313" key="16">
    <source>
        <dbReference type="EMBL" id="GAV03195.1"/>
    </source>
</evidence>
<organism evidence="16 17">
    <name type="scientific">Ramazzottius varieornatus</name>
    <name type="common">Water bear</name>
    <name type="synonym">Tardigrade</name>
    <dbReference type="NCBI Taxonomy" id="947166"/>
    <lineage>
        <taxon>Eukaryota</taxon>
        <taxon>Metazoa</taxon>
        <taxon>Ecdysozoa</taxon>
        <taxon>Tardigrada</taxon>
        <taxon>Eutardigrada</taxon>
        <taxon>Parachela</taxon>
        <taxon>Hypsibioidea</taxon>
        <taxon>Ramazzottiidae</taxon>
        <taxon>Ramazzottius</taxon>
    </lineage>
</organism>
<feature type="transmembrane region" description="Helical" evidence="14">
    <location>
        <begin position="323"/>
        <end position="340"/>
    </location>
</feature>
<evidence type="ECO:0000256" key="2">
    <source>
        <dbReference type="ARBA" id="ARBA00004760"/>
    </source>
</evidence>
<comment type="similarity">
    <text evidence="4">Belongs to the neutral sphingomyelinase family.</text>
</comment>
<gene>
    <name evidence="16" type="primary">RvY_13655-1</name>
    <name evidence="16" type="synonym">RvY_13655.1</name>
    <name evidence="16" type="ORF">RvY_13655</name>
</gene>
<dbReference type="InterPro" id="IPR005135">
    <property type="entry name" value="Endo/exonuclease/phosphatase"/>
</dbReference>
<dbReference type="Pfam" id="PF03372">
    <property type="entry name" value="Exo_endo_phos"/>
    <property type="match status" value="1"/>
</dbReference>
<evidence type="ECO:0000256" key="12">
    <source>
        <dbReference type="ARBA" id="ARBA00023098"/>
    </source>
</evidence>
<reference evidence="16 17" key="1">
    <citation type="journal article" date="2016" name="Nat. Commun.">
        <title>Extremotolerant tardigrade genome and improved radiotolerance of human cultured cells by tardigrade-unique protein.</title>
        <authorList>
            <person name="Hashimoto T."/>
            <person name="Horikawa D.D."/>
            <person name="Saito Y."/>
            <person name="Kuwahara H."/>
            <person name="Kozuka-Hata H."/>
            <person name="Shin-I T."/>
            <person name="Minakuchi Y."/>
            <person name="Ohishi K."/>
            <person name="Motoyama A."/>
            <person name="Aizu T."/>
            <person name="Enomoto A."/>
            <person name="Kondo K."/>
            <person name="Tanaka S."/>
            <person name="Hara Y."/>
            <person name="Koshikawa S."/>
            <person name="Sagara H."/>
            <person name="Miura T."/>
            <person name="Yokobori S."/>
            <person name="Miyagawa K."/>
            <person name="Suzuki Y."/>
            <person name="Kubo T."/>
            <person name="Oyama M."/>
            <person name="Kohara Y."/>
            <person name="Fujiyama A."/>
            <person name="Arakawa K."/>
            <person name="Katayama T."/>
            <person name="Toyoda A."/>
            <person name="Kunieda T."/>
        </authorList>
    </citation>
    <scope>NUCLEOTIDE SEQUENCE [LARGE SCALE GENOMIC DNA]</scope>
    <source>
        <strain evidence="16 17">YOKOZUNA-1</strain>
    </source>
</reference>
<dbReference type="OrthoDB" id="387657at2759"/>
<dbReference type="GO" id="GO:0016020">
    <property type="term" value="C:membrane"/>
    <property type="evidence" value="ECO:0007669"/>
    <property type="project" value="UniProtKB-SubCell"/>
</dbReference>
<dbReference type="AlphaFoldDB" id="A0A1D1VNP2"/>
<comment type="pathway">
    <text evidence="3">Sphingolipid metabolism.</text>
</comment>
<keyword evidence="13 14" id="KW-0472">Membrane</keyword>
<dbReference type="InterPro" id="IPR038772">
    <property type="entry name" value="Sph/SMPD2-like"/>
</dbReference>
<dbReference type="GO" id="GO:0006665">
    <property type="term" value="P:sphingolipid metabolic process"/>
    <property type="evidence" value="ECO:0007669"/>
    <property type="project" value="UniProtKB-KW"/>
</dbReference>
<dbReference type="SUPFAM" id="SSF56219">
    <property type="entry name" value="DNase I-like"/>
    <property type="match status" value="1"/>
</dbReference>
<dbReference type="EC" id="3.1.4.12" evidence="5"/>
<proteinExistence type="inferred from homology"/>
<keyword evidence="10" id="KW-0746">Sphingolipid metabolism</keyword>
<evidence type="ECO:0000256" key="4">
    <source>
        <dbReference type="ARBA" id="ARBA00006335"/>
    </source>
</evidence>
<evidence type="ECO:0000256" key="1">
    <source>
        <dbReference type="ARBA" id="ARBA00004141"/>
    </source>
</evidence>
<sequence>MDELRVLNLNCWGIRYVSSAVQERIEALVKVLNSAAAHWDFVVLEEIWADQDYQHIAESAKNAYPFSYYFYSGVLGSGVCVFSRGQITQVLTHTYSLNGYFHKLQHGDWFGGKVAGLCRIYYKNLKINLYATHVHAEYNRKSDEYLPHRIVQAYELSQFIKCTSSEQDDVNIVAGDFNFEPDDLGYAIVRRFADLKDAWVCRENASDDDDGLTCNTPDNIYSRPETSEDKVPRGKRIDYILFGNIGNRPSVSCVSSNTVLNRIPDSSLCYSDHKGLEAVLRISREGDIEPPSPAISVPSYTNTLDEALEVLGTGIKRTRETRYFWLAVLVVALAVLAFTADIDKASATLVRWMMNLARVGLTMLVAWCFTTVVVLCRTEHHALLAAKNAMLIQKKWEEGPQGREMTRRMYLHDGTNDSLSHDQIARSSWPQKTF</sequence>
<comment type="pathway">
    <text evidence="2">Lipid metabolism; sphingolipid metabolism.</text>
</comment>
<dbReference type="Gene3D" id="3.60.10.10">
    <property type="entry name" value="Endonuclease/exonuclease/phosphatase"/>
    <property type="match status" value="1"/>
</dbReference>
<evidence type="ECO:0000256" key="5">
    <source>
        <dbReference type="ARBA" id="ARBA00012369"/>
    </source>
</evidence>
<protein>
    <recommendedName>
        <fullName evidence="5">sphingomyelin phosphodiesterase</fullName>
        <ecNumber evidence="5">3.1.4.12</ecNumber>
    </recommendedName>
</protein>
<dbReference type="GO" id="GO:0004767">
    <property type="term" value="F:sphingomyelin phosphodiesterase activity"/>
    <property type="evidence" value="ECO:0007669"/>
    <property type="project" value="UniProtKB-EC"/>
</dbReference>
<evidence type="ECO:0000256" key="14">
    <source>
        <dbReference type="SAM" id="Phobius"/>
    </source>
</evidence>
<dbReference type="PANTHER" id="PTHR16320">
    <property type="entry name" value="SPHINGOMYELINASE FAMILY MEMBER"/>
    <property type="match status" value="1"/>
</dbReference>
<evidence type="ECO:0000256" key="10">
    <source>
        <dbReference type="ARBA" id="ARBA00022919"/>
    </source>
</evidence>
<evidence type="ECO:0000256" key="3">
    <source>
        <dbReference type="ARBA" id="ARBA00004991"/>
    </source>
</evidence>
<dbReference type="STRING" id="947166.A0A1D1VNP2"/>
<keyword evidence="11 14" id="KW-1133">Transmembrane helix</keyword>
<name>A0A1D1VNP2_RAMVA</name>
<evidence type="ECO:0000256" key="13">
    <source>
        <dbReference type="ARBA" id="ARBA00023136"/>
    </source>
</evidence>